<organism evidence="3 4">
    <name type="scientific">Monoraphidium neglectum</name>
    <dbReference type="NCBI Taxonomy" id="145388"/>
    <lineage>
        <taxon>Eukaryota</taxon>
        <taxon>Viridiplantae</taxon>
        <taxon>Chlorophyta</taxon>
        <taxon>core chlorophytes</taxon>
        <taxon>Chlorophyceae</taxon>
        <taxon>CS clade</taxon>
        <taxon>Sphaeropleales</taxon>
        <taxon>Selenastraceae</taxon>
        <taxon>Monoraphidium</taxon>
    </lineage>
</organism>
<feature type="coiled-coil region" evidence="1">
    <location>
        <begin position="78"/>
        <end position="113"/>
    </location>
</feature>
<dbReference type="Proteomes" id="UP000054498">
    <property type="component" value="Unassembled WGS sequence"/>
</dbReference>
<feature type="compositionally biased region" description="Low complexity" evidence="2">
    <location>
        <begin position="215"/>
        <end position="225"/>
    </location>
</feature>
<sequence length="262" mass="28544">MIVGELGSIQAALAADPAGCHLPAAAASAACAAQLGGQQWWQQAAWQGLQTPDVCESLDMGETRTASEGQGEGQAQQLAWAQQQQQQQQQQLLQQQQQQEEALQQQQQQQQQQGLIYEQQHMPLFQLPTTLPPQQQPPIAADEQQRLVFEQQQQQHMQHMQHMQQGPLQAPPPGPHHMGAPFAPAPHPQPLGPALDPSHPLHRLMAPAGAPPRWRPQQLLPQHPRGQLHRLDTVDSSPDAQPNEEGSSSCAADGGRPAAHGL</sequence>
<reference evidence="3 4" key="1">
    <citation type="journal article" date="2013" name="BMC Genomics">
        <title>Reconstruction of the lipid metabolism for the microalga Monoraphidium neglectum from its genome sequence reveals characteristics suitable for biofuel production.</title>
        <authorList>
            <person name="Bogen C."/>
            <person name="Al-Dilaimi A."/>
            <person name="Albersmeier A."/>
            <person name="Wichmann J."/>
            <person name="Grundmann M."/>
            <person name="Rupp O."/>
            <person name="Lauersen K.J."/>
            <person name="Blifernez-Klassen O."/>
            <person name="Kalinowski J."/>
            <person name="Goesmann A."/>
            <person name="Mussgnug J.H."/>
            <person name="Kruse O."/>
        </authorList>
    </citation>
    <scope>NUCLEOTIDE SEQUENCE [LARGE SCALE GENOMIC DNA]</scope>
    <source>
        <strain evidence="3 4">SAG 48.87</strain>
    </source>
</reference>
<feature type="compositionally biased region" description="Low complexity" evidence="2">
    <location>
        <begin position="156"/>
        <end position="168"/>
    </location>
</feature>
<feature type="compositionally biased region" description="Polar residues" evidence="2">
    <location>
        <begin position="234"/>
        <end position="250"/>
    </location>
</feature>
<evidence type="ECO:0000313" key="3">
    <source>
        <dbReference type="EMBL" id="KIY97290.1"/>
    </source>
</evidence>
<dbReference type="EMBL" id="KK102633">
    <property type="protein sequence ID" value="KIY97290.1"/>
    <property type="molecule type" value="Genomic_DNA"/>
</dbReference>
<dbReference type="KEGG" id="mng:MNEG_10675"/>
<protein>
    <submittedName>
        <fullName evidence="3">Uncharacterized protein</fullName>
    </submittedName>
</protein>
<evidence type="ECO:0000256" key="2">
    <source>
        <dbReference type="SAM" id="MobiDB-lite"/>
    </source>
</evidence>
<accession>A0A0D2MRU6</accession>
<proteinExistence type="predicted"/>
<keyword evidence="1" id="KW-0175">Coiled coil</keyword>
<name>A0A0D2MRU6_9CHLO</name>
<evidence type="ECO:0000256" key="1">
    <source>
        <dbReference type="SAM" id="Coils"/>
    </source>
</evidence>
<feature type="region of interest" description="Disordered" evidence="2">
    <location>
        <begin position="156"/>
        <end position="262"/>
    </location>
</feature>
<dbReference type="AlphaFoldDB" id="A0A0D2MRU6"/>
<gene>
    <name evidence="3" type="ORF">MNEG_10675</name>
</gene>
<keyword evidence="4" id="KW-1185">Reference proteome</keyword>
<dbReference type="GeneID" id="25727861"/>
<dbReference type="RefSeq" id="XP_013896310.1">
    <property type="nucleotide sequence ID" value="XM_014040856.1"/>
</dbReference>
<evidence type="ECO:0000313" key="4">
    <source>
        <dbReference type="Proteomes" id="UP000054498"/>
    </source>
</evidence>